<dbReference type="Gene3D" id="3.30.420.10">
    <property type="entry name" value="Ribonuclease H-like superfamily/Ribonuclease H"/>
    <property type="match status" value="1"/>
</dbReference>
<reference evidence="5" key="1">
    <citation type="submission" date="2016-04" db="UniProtKB">
        <authorList>
            <consortium name="WormBaseParasite"/>
        </authorList>
    </citation>
    <scope>IDENTIFICATION</scope>
</reference>
<dbReference type="InterPro" id="IPR047201">
    <property type="entry name" value="ERI-1_3'hExo-like"/>
</dbReference>
<keyword evidence="3" id="KW-0269">Exonuclease</keyword>
<dbReference type="PANTHER" id="PTHR23044:SF61">
    <property type="entry name" value="3'-5' EXORIBONUCLEASE 1-RELATED"/>
    <property type="match status" value="1"/>
</dbReference>
<evidence type="ECO:0000259" key="4">
    <source>
        <dbReference type="SMART" id="SM00479"/>
    </source>
</evidence>
<dbReference type="InterPro" id="IPR036397">
    <property type="entry name" value="RNaseH_sf"/>
</dbReference>
<evidence type="ECO:0000256" key="1">
    <source>
        <dbReference type="ARBA" id="ARBA00022722"/>
    </source>
</evidence>
<dbReference type="Pfam" id="PF00929">
    <property type="entry name" value="RNase_T"/>
    <property type="match status" value="1"/>
</dbReference>
<accession>A0A158QFY0</accession>
<feature type="domain" description="Exonuclease" evidence="4">
    <location>
        <begin position="2"/>
        <end position="179"/>
    </location>
</feature>
<dbReference type="WBParaSite" id="HDID_0000968701-mRNA-1">
    <property type="protein sequence ID" value="HDID_0000968701-mRNA-1"/>
    <property type="gene ID" value="HDID_0000968701"/>
</dbReference>
<keyword evidence="1" id="KW-0540">Nuclease</keyword>
<keyword evidence="2" id="KW-0378">Hydrolase</keyword>
<dbReference type="PANTHER" id="PTHR23044">
    <property type="entry name" value="3'-5' EXONUCLEASE ERI1-RELATED"/>
    <property type="match status" value="1"/>
</dbReference>
<dbReference type="GO" id="GO:0003676">
    <property type="term" value="F:nucleic acid binding"/>
    <property type="evidence" value="ECO:0007669"/>
    <property type="project" value="InterPro"/>
</dbReference>
<dbReference type="CDD" id="cd06133">
    <property type="entry name" value="ERI-1_3'hExo_like"/>
    <property type="match status" value="1"/>
</dbReference>
<dbReference type="STRING" id="6216.A0A158QFY0"/>
<dbReference type="SUPFAM" id="SSF53098">
    <property type="entry name" value="Ribonuclease H-like"/>
    <property type="match status" value="1"/>
</dbReference>
<organism evidence="5">
    <name type="scientific">Hymenolepis diminuta</name>
    <name type="common">Rat tapeworm</name>
    <dbReference type="NCBI Taxonomy" id="6216"/>
    <lineage>
        <taxon>Eukaryota</taxon>
        <taxon>Metazoa</taxon>
        <taxon>Spiralia</taxon>
        <taxon>Lophotrochozoa</taxon>
        <taxon>Platyhelminthes</taxon>
        <taxon>Cestoda</taxon>
        <taxon>Eucestoda</taxon>
        <taxon>Cyclophyllidea</taxon>
        <taxon>Hymenolepididae</taxon>
        <taxon>Hymenolepis</taxon>
    </lineage>
</organism>
<dbReference type="InterPro" id="IPR013520">
    <property type="entry name" value="Ribonucl_H"/>
</dbReference>
<evidence type="ECO:0000256" key="2">
    <source>
        <dbReference type="ARBA" id="ARBA00022801"/>
    </source>
</evidence>
<dbReference type="InterPro" id="IPR051274">
    <property type="entry name" value="3-5_Exoribonuclease"/>
</dbReference>
<dbReference type="SMART" id="SM00479">
    <property type="entry name" value="EXOIII"/>
    <property type="match status" value="1"/>
</dbReference>
<protein>
    <submittedName>
        <fullName evidence="5">Exonuclease domain-containing protein</fullName>
    </submittedName>
</protein>
<dbReference type="AlphaFoldDB" id="A0A158QFY0"/>
<name>A0A158QFY0_HYMDI</name>
<evidence type="ECO:0000313" key="5">
    <source>
        <dbReference type="WBParaSite" id="HDID_0000968701-mRNA-1"/>
    </source>
</evidence>
<evidence type="ECO:0000256" key="3">
    <source>
        <dbReference type="ARBA" id="ARBA00022839"/>
    </source>
</evidence>
<sequence>LLDFEATCTEVGTIHPQEIIEFPVLLLRGHGLPEIDRFHRYVKPVNHPHLTDYCTRVRFFDNLILCHSNYFKEFESWIDNHFPTEEEKSKFTFVTCGNWDLRYMLPHQASLWNITVPPYCRRWVDVKKAYLDFTGQRPAGLISMLKNLNLSHEGRLHSGIDDCQNIAKVLRFLVQENADLRYSE</sequence>
<proteinExistence type="predicted"/>
<dbReference type="InterPro" id="IPR012337">
    <property type="entry name" value="RNaseH-like_sf"/>
</dbReference>
<dbReference type="GO" id="GO:0000175">
    <property type="term" value="F:3'-5'-RNA exonuclease activity"/>
    <property type="evidence" value="ECO:0007669"/>
    <property type="project" value="InterPro"/>
</dbReference>